<dbReference type="SUPFAM" id="SSF51735">
    <property type="entry name" value="NAD(P)-binding Rossmann-fold domains"/>
    <property type="match status" value="1"/>
</dbReference>
<dbReference type="NCBIfam" id="NF005095">
    <property type="entry name" value="PRK06523.1"/>
    <property type="match status" value="1"/>
</dbReference>
<keyword evidence="3" id="KW-1185">Reference proteome</keyword>
<protein>
    <submittedName>
        <fullName evidence="2">NAD(P)-dependent dehydrogenase (Short-subunit alcohol dehydrogenase family)</fullName>
    </submittedName>
</protein>
<sequence length="260" mass="26547">MTFSEELSGQRAVVTGGTRGIGAAIAARLAAAGATVVVSARKAPDEELPKGVTFVEADVSNAAGVHALVAAATEQLGGVDILINNAGRGDLFFEGAPTISDEDWQSAVDINLFSAVRMDRAVLPGMIERGHGVIIHISSVAGHAPSSILLPYGATKAALHAYSKGLSVEVAPAGVRVNRISPGTVRTPGISADLEGIAAAMGTDLDGARAALEEDLLANPLRKVGTAEDVAELVGFLVSDKAKWITGSDHVIDGGTLRNI</sequence>
<dbReference type="InterPro" id="IPR036291">
    <property type="entry name" value="NAD(P)-bd_dom_sf"/>
</dbReference>
<dbReference type="PANTHER" id="PTHR42879">
    <property type="entry name" value="3-OXOACYL-(ACYL-CARRIER-PROTEIN) REDUCTASE"/>
    <property type="match status" value="1"/>
</dbReference>
<dbReference type="PRINTS" id="PR00081">
    <property type="entry name" value="GDHRDH"/>
</dbReference>
<evidence type="ECO:0000313" key="3">
    <source>
        <dbReference type="Proteomes" id="UP001519363"/>
    </source>
</evidence>
<name>A0ABS5ACX6_9PSEU</name>
<comment type="similarity">
    <text evidence="1">Belongs to the short-chain dehydrogenases/reductases (SDR) family.</text>
</comment>
<evidence type="ECO:0000256" key="1">
    <source>
        <dbReference type="ARBA" id="ARBA00006484"/>
    </source>
</evidence>
<dbReference type="RefSeq" id="WP_086780304.1">
    <property type="nucleotide sequence ID" value="NZ_JAGIOO010000001.1"/>
</dbReference>
<dbReference type="Proteomes" id="UP001519363">
    <property type="component" value="Unassembled WGS sequence"/>
</dbReference>
<dbReference type="InterPro" id="IPR050259">
    <property type="entry name" value="SDR"/>
</dbReference>
<evidence type="ECO:0000313" key="2">
    <source>
        <dbReference type="EMBL" id="MBP2474442.1"/>
    </source>
</evidence>
<dbReference type="InterPro" id="IPR020904">
    <property type="entry name" value="Sc_DH/Rdtase_CS"/>
</dbReference>
<dbReference type="Gene3D" id="3.40.50.720">
    <property type="entry name" value="NAD(P)-binding Rossmann-like Domain"/>
    <property type="match status" value="1"/>
</dbReference>
<dbReference type="PRINTS" id="PR00080">
    <property type="entry name" value="SDRFAMILY"/>
</dbReference>
<comment type="caution">
    <text evidence="2">The sequence shown here is derived from an EMBL/GenBank/DDBJ whole genome shotgun (WGS) entry which is preliminary data.</text>
</comment>
<dbReference type="InterPro" id="IPR002347">
    <property type="entry name" value="SDR_fam"/>
</dbReference>
<proteinExistence type="inferred from homology"/>
<organism evidence="2 3">
    <name type="scientific">Crossiella equi</name>
    <dbReference type="NCBI Taxonomy" id="130796"/>
    <lineage>
        <taxon>Bacteria</taxon>
        <taxon>Bacillati</taxon>
        <taxon>Actinomycetota</taxon>
        <taxon>Actinomycetes</taxon>
        <taxon>Pseudonocardiales</taxon>
        <taxon>Pseudonocardiaceae</taxon>
        <taxon>Crossiella</taxon>
    </lineage>
</organism>
<dbReference type="PANTHER" id="PTHR42879:SF6">
    <property type="entry name" value="NADPH-DEPENDENT REDUCTASE BACG"/>
    <property type="match status" value="1"/>
</dbReference>
<dbReference type="PROSITE" id="PS00061">
    <property type="entry name" value="ADH_SHORT"/>
    <property type="match status" value="1"/>
</dbReference>
<dbReference type="Pfam" id="PF13561">
    <property type="entry name" value="adh_short_C2"/>
    <property type="match status" value="1"/>
</dbReference>
<dbReference type="EMBL" id="JAGIOO010000001">
    <property type="protein sequence ID" value="MBP2474442.1"/>
    <property type="molecule type" value="Genomic_DNA"/>
</dbReference>
<accession>A0ABS5ACX6</accession>
<reference evidence="2 3" key="1">
    <citation type="submission" date="2021-03" db="EMBL/GenBank/DDBJ databases">
        <title>Sequencing the genomes of 1000 actinobacteria strains.</title>
        <authorList>
            <person name="Klenk H.-P."/>
        </authorList>
    </citation>
    <scope>NUCLEOTIDE SEQUENCE [LARGE SCALE GENOMIC DNA]</scope>
    <source>
        <strain evidence="2 3">DSM 44580</strain>
    </source>
</reference>
<gene>
    <name evidence="2" type="ORF">JOF53_003314</name>
</gene>